<evidence type="ECO:0000256" key="1">
    <source>
        <dbReference type="ARBA" id="ARBA00008226"/>
    </source>
</evidence>
<proteinExistence type="inferred from homology"/>
<evidence type="ECO:0000313" key="12">
    <source>
        <dbReference type="Proteomes" id="UP000250140"/>
    </source>
</evidence>
<dbReference type="PROSITE" id="PS50862">
    <property type="entry name" value="AA_TRNA_LIGASE_II"/>
    <property type="match status" value="1"/>
</dbReference>
<dbReference type="GO" id="GO:0005739">
    <property type="term" value="C:mitochondrion"/>
    <property type="evidence" value="ECO:0007669"/>
    <property type="project" value="TreeGrafter"/>
</dbReference>
<sequence>MAFWPSNGLLRKSSLRYGSPANTFFLNLQSFRSLHVDSRNRLSTFWAPTGGITPQTAEDDDSHSLLIRGGFLRQAHSGVFHLLPLGLRVQDKLEHLIDKHMRSIGASKLSLSSITTEQLWRRSGRFGANSELLRLKDRKESGFLLSPTHEEEITALAVGIVKSYKDLPLRVYQISRKYRDERRPRQGLLRAKEFLMKDLYTFDYTTNLALETYEKVRNAYAAFFNELRIPYLVAHADSGTMGGSLSHEYHFISQRGEDHLCSCTKCDYVANEEVAEKAAHALSKLINTPEDVIVWTGISKDRSTLVRVYVPRTKVTPYDEEYSKSATGYINIHAVKSVYPELDTSVEKNPVHLLKTSHGNNTLQIIRIFDYRVSPNLEETHQRDAANLTEINNITTHPTTGKPLDLTRIQAGDPCPFCEEGTLTVQRAVEVGHTFYLGTRYSEPMNAMVAVPTQNTSGSTALSGQVAMQMGCHGIGVSRLIGAIASLLSDNRGLNWPRVVSPFECVIIPSRGTEEDAIRVYDALQGVSRTDIEIDAILDDRPIRDPGWKLRDADLIGYPVILVLGRTWKKDRRVEMQCRRLKIKEEIEIEKVREVVMRILERL</sequence>
<dbReference type="EMBL" id="KV748494">
    <property type="protein sequence ID" value="OCL15040.1"/>
    <property type="molecule type" value="Genomic_DNA"/>
</dbReference>
<dbReference type="AlphaFoldDB" id="A0A8E2FD92"/>
<keyword evidence="12" id="KW-1185">Reference proteome</keyword>
<dbReference type="InterPro" id="IPR045864">
    <property type="entry name" value="aa-tRNA-synth_II/BPL/LPL"/>
</dbReference>
<organism evidence="11 12">
    <name type="scientific">Glonium stellatum</name>
    <dbReference type="NCBI Taxonomy" id="574774"/>
    <lineage>
        <taxon>Eukaryota</taxon>
        <taxon>Fungi</taxon>
        <taxon>Dikarya</taxon>
        <taxon>Ascomycota</taxon>
        <taxon>Pezizomycotina</taxon>
        <taxon>Dothideomycetes</taxon>
        <taxon>Pleosporomycetidae</taxon>
        <taxon>Gloniales</taxon>
        <taxon>Gloniaceae</taxon>
        <taxon>Glonium</taxon>
    </lineage>
</organism>
<dbReference type="EC" id="6.1.1.15" evidence="2"/>
<keyword evidence="7 11" id="KW-0030">Aminoacyl-tRNA synthetase</keyword>
<evidence type="ECO:0000259" key="10">
    <source>
        <dbReference type="PROSITE" id="PS50862"/>
    </source>
</evidence>
<evidence type="ECO:0000256" key="7">
    <source>
        <dbReference type="ARBA" id="ARBA00023146"/>
    </source>
</evidence>
<evidence type="ECO:0000256" key="3">
    <source>
        <dbReference type="ARBA" id="ARBA00022598"/>
    </source>
</evidence>
<dbReference type="Gene3D" id="3.30.930.10">
    <property type="entry name" value="Bira Bifunctional Protein, Domain 2"/>
    <property type="match status" value="2"/>
</dbReference>
<dbReference type="GO" id="GO:0004827">
    <property type="term" value="F:proline-tRNA ligase activity"/>
    <property type="evidence" value="ECO:0007669"/>
    <property type="project" value="UniProtKB-EC"/>
</dbReference>
<gene>
    <name evidence="11" type="ORF">AOQ84DRAFT_370731</name>
</gene>
<keyword evidence="3" id="KW-0436">Ligase</keyword>
<evidence type="ECO:0000256" key="6">
    <source>
        <dbReference type="ARBA" id="ARBA00022917"/>
    </source>
</evidence>
<dbReference type="OrthoDB" id="10267474at2759"/>
<keyword evidence="4" id="KW-0547">Nucleotide-binding</keyword>
<dbReference type="InterPro" id="IPR002314">
    <property type="entry name" value="aa-tRNA-synt_IIb"/>
</dbReference>
<dbReference type="Gene3D" id="3.40.50.800">
    <property type="entry name" value="Anticodon-binding domain"/>
    <property type="match status" value="1"/>
</dbReference>
<keyword evidence="5" id="KW-0067">ATP-binding</keyword>
<dbReference type="Proteomes" id="UP000250140">
    <property type="component" value="Unassembled WGS sequence"/>
</dbReference>
<evidence type="ECO:0000256" key="8">
    <source>
        <dbReference type="ARBA" id="ARBA00029731"/>
    </source>
</evidence>
<comment type="similarity">
    <text evidence="1">Belongs to the class-II aminoacyl-tRNA synthetase family.</text>
</comment>
<dbReference type="Pfam" id="PF03129">
    <property type="entry name" value="HGTP_anticodon"/>
    <property type="match status" value="1"/>
</dbReference>
<dbReference type="Pfam" id="PF00587">
    <property type="entry name" value="tRNA-synt_2b"/>
    <property type="match status" value="1"/>
</dbReference>
<evidence type="ECO:0000256" key="5">
    <source>
        <dbReference type="ARBA" id="ARBA00022840"/>
    </source>
</evidence>
<dbReference type="SUPFAM" id="SSF55681">
    <property type="entry name" value="Class II aaRS and biotin synthetases"/>
    <property type="match status" value="1"/>
</dbReference>
<accession>A0A8E2FD92</accession>
<dbReference type="InterPro" id="IPR006195">
    <property type="entry name" value="aa-tRNA-synth_II"/>
</dbReference>
<dbReference type="InterPro" id="IPR002316">
    <property type="entry name" value="Pro-tRNA-ligase_IIa"/>
</dbReference>
<evidence type="ECO:0000313" key="11">
    <source>
        <dbReference type="EMBL" id="OCL15040.1"/>
    </source>
</evidence>
<dbReference type="PANTHER" id="PTHR42753">
    <property type="entry name" value="MITOCHONDRIAL RIBOSOME PROTEIN L39/PROLYL-TRNA LIGASE FAMILY MEMBER"/>
    <property type="match status" value="1"/>
</dbReference>
<dbReference type="InterPro" id="IPR050062">
    <property type="entry name" value="Pro-tRNA_synthetase"/>
</dbReference>
<name>A0A8E2FD92_9PEZI</name>
<evidence type="ECO:0000256" key="4">
    <source>
        <dbReference type="ARBA" id="ARBA00022741"/>
    </source>
</evidence>
<dbReference type="GO" id="GO:0006433">
    <property type="term" value="P:prolyl-tRNA aminoacylation"/>
    <property type="evidence" value="ECO:0007669"/>
    <property type="project" value="InterPro"/>
</dbReference>
<dbReference type="InterPro" id="IPR036621">
    <property type="entry name" value="Anticodon-bd_dom_sf"/>
</dbReference>
<feature type="domain" description="Aminoacyl-transfer RNA synthetases class-II family profile" evidence="10">
    <location>
        <begin position="73"/>
        <end position="497"/>
    </location>
</feature>
<dbReference type="PRINTS" id="PR01046">
    <property type="entry name" value="TRNASYNTHPRO"/>
</dbReference>
<dbReference type="SUPFAM" id="SSF52954">
    <property type="entry name" value="Class II aaRS ABD-related"/>
    <property type="match status" value="1"/>
</dbReference>
<comment type="catalytic activity">
    <reaction evidence="9">
        <text>tRNA(Pro) + L-proline + ATP = L-prolyl-tRNA(Pro) + AMP + diphosphate</text>
        <dbReference type="Rhea" id="RHEA:14305"/>
        <dbReference type="Rhea" id="RHEA-COMP:9700"/>
        <dbReference type="Rhea" id="RHEA-COMP:9702"/>
        <dbReference type="ChEBI" id="CHEBI:30616"/>
        <dbReference type="ChEBI" id="CHEBI:33019"/>
        <dbReference type="ChEBI" id="CHEBI:60039"/>
        <dbReference type="ChEBI" id="CHEBI:78442"/>
        <dbReference type="ChEBI" id="CHEBI:78532"/>
        <dbReference type="ChEBI" id="CHEBI:456215"/>
        <dbReference type="EC" id="6.1.1.15"/>
    </reaction>
</comment>
<dbReference type="PANTHER" id="PTHR42753:SF2">
    <property type="entry name" value="PROLINE--TRNA LIGASE"/>
    <property type="match status" value="1"/>
</dbReference>
<dbReference type="GO" id="GO:0005524">
    <property type="term" value="F:ATP binding"/>
    <property type="evidence" value="ECO:0007669"/>
    <property type="project" value="UniProtKB-KW"/>
</dbReference>
<reference evidence="11 12" key="1">
    <citation type="journal article" date="2016" name="Nat. Commun.">
        <title>Ectomycorrhizal ecology is imprinted in the genome of the dominant symbiotic fungus Cenococcum geophilum.</title>
        <authorList>
            <consortium name="DOE Joint Genome Institute"/>
            <person name="Peter M."/>
            <person name="Kohler A."/>
            <person name="Ohm R.A."/>
            <person name="Kuo A."/>
            <person name="Krutzmann J."/>
            <person name="Morin E."/>
            <person name="Arend M."/>
            <person name="Barry K.W."/>
            <person name="Binder M."/>
            <person name="Choi C."/>
            <person name="Clum A."/>
            <person name="Copeland A."/>
            <person name="Grisel N."/>
            <person name="Haridas S."/>
            <person name="Kipfer T."/>
            <person name="LaButti K."/>
            <person name="Lindquist E."/>
            <person name="Lipzen A."/>
            <person name="Maire R."/>
            <person name="Meier B."/>
            <person name="Mihaltcheva S."/>
            <person name="Molinier V."/>
            <person name="Murat C."/>
            <person name="Poggeler S."/>
            <person name="Quandt C.A."/>
            <person name="Sperisen C."/>
            <person name="Tritt A."/>
            <person name="Tisserant E."/>
            <person name="Crous P.W."/>
            <person name="Henrissat B."/>
            <person name="Nehls U."/>
            <person name="Egli S."/>
            <person name="Spatafora J.W."/>
            <person name="Grigoriev I.V."/>
            <person name="Martin F.M."/>
        </authorList>
    </citation>
    <scope>NUCLEOTIDE SEQUENCE [LARGE SCALE GENOMIC DNA]</scope>
    <source>
        <strain evidence="11 12">CBS 207.34</strain>
    </source>
</reference>
<evidence type="ECO:0000256" key="9">
    <source>
        <dbReference type="ARBA" id="ARBA00047671"/>
    </source>
</evidence>
<keyword evidence="6" id="KW-0648">Protein biosynthesis</keyword>
<evidence type="ECO:0000256" key="2">
    <source>
        <dbReference type="ARBA" id="ARBA00012831"/>
    </source>
</evidence>
<protein>
    <recommendedName>
        <fullName evidence="2">proline--tRNA ligase</fullName>
        <ecNumber evidence="2">6.1.1.15</ecNumber>
    </recommendedName>
    <alternativeName>
        <fullName evidence="8">Prolyl-tRNA synthetase</fullName>
    </alternativeName>
</protein>
<dbReference type="InterPro" id="IPR004154">
    <property type="entry name" value="Anticodon-bd"/>
</dbReference>